<reference evidence="1 2" key="1">
    <citation type="submission" date="2017-10" db="EMBL/GenBank/DDBJ databases">
        <title>FDA dAtabase for Regulatory Grade micrObial Sequences (FDA-ARGOS): Supporting development and validation of Infectious Disease Dx tests.</title>
        <authorList>
            <person name="Campos J."/>
            <person name="Goldberg B."/>
            <person name="Tallon L.J."/>
            <person name="Sadzewicz L."/>
            <person name="Sengamalay N."/>
            <person name="Ott S."/>
            <person name="Godinez A."/>
            <person name="Nagaraj S."/>
            <person name="Vyas G."/>
            <person name="Aluvathingal J."/>
            <person name="Nadendla S."/>
            <person name="Geyer C."/>
            <person name="Nandy P."/>
            <person name="Hobson J."/>
            <person name="Sichtig H."/>
        </authorList>
    </citation>
    <scope>NUCLEOTIDE SEQUENCE [LARGE SCALE GENOMIC DNA]</scope>
    <source>
        <strain evidence="1 2">FDAARGOS_185</strain>
    </source>
</reference>
<dbReference type="SUPFAM" id="SSF51182">
    <property type="entry name" value="RmlC-like cupins"/>
    <property type="match status" value="1"/>
</dbReference>
<dbReference type="AlphaFoldDB" id="A0A4P8KH50"/>
<proteinExistence type="predicted"/>
<sequence>MTEMNQEMLEKLIRKLVMENLMPTKNVDPSGILSIKLPEIEVAEEDLLDTGNPADIVYTKDLVSLQESPRLGCGLMVMKDTTFDWTLEYDEVDYIISGQLDVVIDGRTISAKAGEIIFIPKSSSIKFSVTGDARFIYVTYPADWQSQ</sequence>
<comment type="caution">
    <text evidence="1">The sequence shown here is derived from an EMBL/GenBank/DDBJ whole genome shotgun (WGS) entry which is preliminary data.</text>
</comment>
<dbReference type="RefSeq" id="WP_049218241.1">
    <property type="nucleotide sequence ID" value="NZ_CABGUH010000005.1"/>
</dbReference>
<organism evidence="1 2">
    <name type="scientific">Enterococcus avium</name>
    <name type="common">Streptococcus avium</name>
    <dbReference type="NCBI Taxonomy" id="33945"/>
    <lineage>
        <taxon>Bacteria</taxon>
        <taxon>Bacillati</taxon>
        <taxon>Bacillota</taxon>
        <taxon>Bacilli</taxon>
        <taxon>Lactobacillales</taxon>
        <taxon>Enterococcaceae</taxon>
        <taxon>Enterococcus</taxon>
    </lineage>
</organism>
<dbReference type="PANTHER" id="PTHR36169">
    <property type="entry name" value="ETHANOLAMINE UTILIZATION PROTEIN EUTQ"/>
    <property type="match status" value="1"/>
</dbReference>
<name>A0A4P8KH50_ENTAV</name>
<gene>
    <name evidence="1" type="ORF">AUF17_07665</name>
</gene>
<dbReference type="CDD" id="cd02228">
    <property type="entry name" value="cupin_EutQ"/>
    <property type="match status" value="1"/>
</dbReference>
<evidence type="ECO:0000313" key="2">
    <source>
        <dbReference type="Proteomes" id="UP000316316"/>
    </source>
</evidence>
<dbReference type="Gene3D" id="2.60.120.10">
    <property type="entry name" value="Jelly Rolls"/>
    <property type="match status" value="1"/>
</dbReference>
<dbReference type="PANTHER" id="PTHR36169:SF1">
    <property type="entry name" value="ACETATE KINASE EUTQ"/>
    <property type="match status" value="1"/>
</dbReference>
<dbReference type="Proteomes" id="UP000316316">
    <property type="component" value="Unassembled WGS sequence"/>
</dbReference>
<dbReference type="GeneID" id="69568103"/>
<accession>A0A4P8KH50</accession>
<dbReference type="Pfam" id="PF06249">
    <property type="entry name" value="EutQ"/>
    <property type="match status" value="1"/>
</dbReference>
<dbReference type="EMBL" id="PDXQ01000001">
    <property type="protein sequence ID" value="TRZ33968.1"/>
    <property type="molecule type" value="Genomic_DNA"/>
</dbReference>
<evidence type="ECO:0000313" key="1">
    <source>
        <dbReference type="EMBL" id="TRZ33968.1"/>
    </source>
</evidence>
<dbReference type="InterPro" id="IPR011051">
    <property type="entry name" value="RmlC_Cupin_sf"/>
</dbReference>
<dbReference type="InterPro" id="IPR010424">
    <property type="entry name" value="EutQ"/>
</dbReference>
<dbReference type="InterPro" id="IPR014710">
    <property type="entry name" value="RmlC-like_jellyroll"/>
</dbReference>
<protein>
    <submittedName>
        <fullName evidence="1">Ethanolamine utilization protein EutQ</fullName>
    </submittedName>
</protein>